<dbReference type="Gene3D" id="3.40.50.1220">
    <property type="entry name" value="TPP-binding domain"/>
    <property type="match status" value="1"/>
</dbReference>
<dbReference type="InterPro" id="IPR012001">
    <property type="entry name" value="Thiamin_PyroP_enz_TPP-bd_dom"/>
</dbReference>
<evidence type="ECO:0000256" key="2">
    <source>
        <dbReference type="ARBA" id="ARBA00023052"/>
    </source>
</evidence>
<dbReference type="AlphaFoldDB" id="A0A543DNW1"/>
<dbReference type="Gene3D" id="3.40.50.970">
    <property type="match status" value="2"/>
</dbReference>
<keyword evidence="9" id="KW-1185">Reference proteome</keyword>
<dbReference type="GO" id="GO:0009099">
    <property type="term" value="P:L-valine biosynthetic process"/>
    <property type="evidence" value="ECO:0007669"/>
    <property type="project" value="TreeGrafter"/>
</dbReference>
<feature type="domain" description="Thiamine pyrophosphate enzyme central" evidence="5">
    <location>
        <begin position="214"/>
        <end position="326"/>
    </location>
</feature>
<sequence length="594" mass="62449">MHDDEKVELPGEVPCEWGSDAIAGALRATGVPYIALNPGASYRGLHDSLVNHLGNADPQMLLCLHEEHSIGIAHGYAKVTDSPMAAAVHSNVGLMHATMAIFNAYCDRVPMLVLGATGPVDADRRRPWIDWIHTAADQAALVRPYVKWDDQPASVRASVASVRRGNQLTRTHPAAPVYVCFDAAVQEQPFTEDLAGDAARYAAIADSQPASESIAAAVDLLAGAARPVILAGRVSRDGAEWDRRVELAERIGAAVVTDLKVAAAFPTDHPLHTGTPGLFVSPENLELLRSADVVLSLDWVDLGGTLRLANKGEEPNARIISASSDHQLFNGWTKNDHVLPAVDVFLHSRPDTAVAALLERLPDGAATPASRSAITGTAEDAAEPPATGPTGKLTVGHLATRLRAATAADAVTLVRTPFAWDASHWPVRSPLDYLGSDGGGGIGSGPGIAVGAALALKGTGRIPLAVLGDGDYLMGLTALWTAARYELPLLVVVANNSSFFNDELHQDRMARIRSRPVENAHIGMRMEGPEPDLAALARGQGLEGIGPVRTPEELSAAITAGLEHVRGGRTAVVDVRVERGYGSSTAAAIARSPG</sequence>
<comment type="similarity">
    <text evidence="1 3">Belongs to the TPP enzyme family.</text>
</comment>
<dbReference type="OrthoDB" id="2443624at2"/>
<evidence type="ECO:0000313" key="8">
    <source>
        <dbReference type="EMBL" id="TQM11020.1"/>
    </source>
</evidence>
<dbReference type="GO" id="GO:0009097">
    <property type="term" value="P:isoleucine biosynthetic process"/>
    <property type="evidence" value="ECO:0007669"/>
    <property type="project" value="TreeGrafter"/>
</dbReference>
<dbReference type="InterPro" id="IPR029035">
    <property type="entry name" value="DHS-like_NAD/FAD-binding_dom"/>
</dbReference>
<evidence type="ECO:0000256" key="4">
    <source>
        <dbReference type="SAM" id="MobiDB-lite"/>
    </source>
</evidence>
<dbReference type="InterPro" id="IPR029061">
    <property type="entry name" value="THDP-binding"/>
</dbReference>
<dbReference type="PANTHER" id="PTHR18968">
    <property type="entry name" value="THIAMINE PYROPHOSPHATE ENZYMES"/>
    <property type="match status" value="1"/>
</dbReference>
<dbReference type="RefSeq" id="WP_142054815.1">
    <property type="nucleotide sequence ID" value="NZ_VFPA01000002.1"/>
</dbReference>
<dbReference type="CDD" id="cd07035">
    <property type="entry name" value="TPP_PYR_POX_like"/>
    <property type="match status" value="1"/>
</dbReference>
<dbReference type="SUPFAM" id="SSF52467">
    <property type="entry name" value="DHS-like NAD/FAD-binding domain"/>
    <property type="match status" value="1"/>
</dbReference>
<evidence type="ECO:0000259" key="6">
    <source>
        <dbReference type="Pfam" id="PF02775"/>
    </source>
</evidence>
<dbReference type="InterPro" id="IPR011766">
    <property type="entry name" value="TPP_enzyme_TPP-bd"/>
</dbReference>
<organism evidence="8 9">
    <name type="scientific">Pseudonocardia kunmingensis</name>
    <dbReference type="NCBI Taxonomy" id="630975"/>
    <lineage>
        <taxon>Bacteria</taxon>
        <taxon>Bacillati</taxon>
        <taxon>Actinomycetota</taxon>
        <taxon>Actinomycetes</taxon>
        <taxon>Pseudonocardiales</taxon>
        <taxon>Pseudonocardiaceae</taxon>
        <taxon>Pseudonocardia</taxon>
    </lineage>
</organism>
<dbReference type="Pfam" id="PF02776">
    <property type="entry name" value="TPP_enzyme_N"/>
    <property type="match status" value="1"/>
</dbReference>
<proteinExistence type="inferred from homology"/>
<comment type="caution">
    <text evidence="8">The sequence shown here is derived from an EMBL/GenBank/DDBJ whole genome shotgun (WGS) entry which is preliminary data.</text>
</comment>
<gene>
    <name evidence="8" type="ORF">FB558_3551</name>
</gene>
<dbReference type="GO" id="GO:0005948">
    <property type="term" value="C:acetolactate synthase complex"/>
    <property type="evidence" value="ECO:0007669"/>
    <property type="project" value="TreeGrafter"/>
</dbReference>
<evidence type="ECO:0000313" key="9">
    <source>
        <dbReference type="Proteomes" id="UP000315677"/>
    </source>
</evidence>
<protein>
    <submittedName>
        <fullName evidence="8">Thiamine pyrophosphate-dependent acetolactate synthase large subunit-like protein</fullName>
    </submittedName>
</protein>
<name>A0A543DNW1_9PSEU</name>
<evidence type="ECO:0000259" key="5">
    <source>
        <dbReference type="Pfam" id="PF00205"/>
    </source>
</evidence>
<dbReference type="InterPro" id="IPR045229">
    <property type="entry name" value="TPP_enz"/>
</dbReference>
<feature type="domain" description="Thiamine pyrophosphate enzyme N-terminal TPP-binding" evidence="7">
    <location>
        <begin position="18"/>
        <end position="132"/>
    </location>
</feature>
<reference evidence="8 9" key="1">
    <citation type="submission" date="2019-06" db="EMBL/GenBank/DDBJ databases">
        <title>Sequencing the genomes of 1000 actinobacteria strains.</title>
        <authorList>
            <person name="Klenk H.-P."/>
        </authorList>
    </citation>
    <scope>NUCLEOTIDE SEQUENCE [LARGE SCALE GENOMIC DNA]</scope>
    <source>
        <strain evidence="8 9">DSM 45301</strain>
    </source>
</reference>
<dbReference type="GO" id="GO:0000287">
    <property type="term" value="F:magnesium ion binding"/>
    <property type="evidence" value="ECO:0007669"/>
    <property type="project" value="InterPro"/>
</dbReference>
<evidence type="ECO:0000256" key="3">
    <source>
        <dbReference type="RuleBase" id="RU362132"/>
    </source>
</evidence>
<dbReference type="GO" id="GO:0050660">
    <property type="term" value="F:flavin adenine dinucleotide binding"/>
    <property type="evidence" value="ECO:0007669"/>
    <property type="project" value="TreeGrafter"/>
</dbReference>
<feature type="domain" description="Thiamine pyrophosphate enzyme TPP-binding" evidence="6">
    <location>
        <begin position="420"/>
        <end position="575"/>
    </location>
</feature>
<dbReference type="InterPro" id="IPR012000">
    <property type="entry name" value="Thiamin_PyroP_enz_cen_dom"/>
</dbReference>
<dbReference type="EMBL" id="VFPA01000002">
    <property type="protein sequence ID" value="TQM11020.1"/>
    <property type="molecule type" value="Genomic_DNA"/>
</dbReference>
<evidence type="ECO:0000259" key="7">
    <source>
        <dbReference type="Pfam" id="PF02776"/>
    </source>
</evidence>
<evidence type="ECO:0000256" key="1">
    <source>
        <dbReference type="ARBA" id="ARBA00007812"/>
    </source>
</evidence>
<feature type="region of interest" description="Disordered" evidence="4">
    <location>
        <begin position="366"/>
        <end position="391"/>
    </location>
</feature>
<dbReference type="Proteomes" id="UP000315677">
    <property type="component" value="Unassembled WGS sequence"/>
</dbReference>
<keyword evidence="2 3" id="KW-0786">Thiamine pyrophosphate</keyword>
<accession>A0A543DNW1</accession>
<dbReference type="SUPFAM" id="SSF52518">
    <property type="entry name" value="Thiamin diphosphate-binding fold (THDP-binding)"/>
    <property type="match status" value="2"/>
</dbReference>
<dbReference type="GO" id="GO:0003984">
    <property type="term" value="F:acetolactate synthase activity"/>
    <property type="evidence" value="ECO:0007669"/>
    <property type="project" value="TreeGrafter"/>
</dbReference>
<dbReference type="GO" id="GO:0030976">
    <property type="term" value="F:thiamine pyrophosphate binding"/>
    <property type="evidence" value="ECO:0007669"/>
    <property type="project" value="InterPro"/>
</dbReference>
<dbReference type="Pfam" id="PF02775">
    <property type="entry name" value="TPP_enzyme_C"/>
    <property type="match status" value="1"/>
</dbReference>
<dbReference type="PANTHER" id="PTHR18968:SF13">
    <property type="entry name" value="ACETOLACTATE SYNTHASE CATALYTIC SUBUNIT, MITOCHONDRIAL"/>
    <property type="match status" value="1"/>
</dbReference>
<dbReference type="Pfam" id="PF00205">
    <property type="entry name" value="TPP_enzyme_M"/>
    <property type="match status" value="1"/>
</dbReference>